<evidence type="ECO:0000313" key="1">
    <source>
        <dbReference type="EMBL" id="GIY21984.1"/>
    </source>
</evidence>
<sequence>MRNSLPNGVGAFLESGGALSAGRLEVPRRDRAGRKIPESSVWNLDFWLKVGEIDFGIYSPERLFSSEGCSFSNVFWSCSDS</sequence>
<dbReference type="EMBL" id="BPLQ01006375">
    <property type="protein sequence ID" value="GIY21984.1"/>
    <property type="molecule type" value="Genomic_DNA"/>
</dbReference>
<gene>
    <name evidence="1" type="ORF">CDAR_440091</name>
</gene>
<evidence type="ECO:0000313" key="2">
    <source>
        <dbReference type="Proteomes" id="UP001054837"/>
    </source>
</evidence>
<proteinExistence type="predicted"/>
<reference evidence="1 2" key="1">
    <citation type="submission" date="2021-06" db="EMBL/GenBank/DDBJ databases">
        <title>Caerostris darwini draft genome.</title>
        <authorList>
            <person name="Kono N."/>
            <person name="Arakawa K."/>
        </authorList>
    </citation>
    <scope>NUCLEOTIDE SEQUENCE [LARGE SCALE GENOMIC DNA]</scope>
</reference>
<keyword evidence="2" id="KW-1185">Reference proteome</keyword>
<comment type="caution">
    <text evidence="1">The sequence shown here is derived from an EMBL/GenBank/DDBJ whole genome shotgun (WGS) entry which is preliminary data.</text>
</comment>
<accession>A0AAV4RMX9</accession>
<protein>
    <submittedName>
        <fullName evidence="1">Uncharacterized protein</fullName>
    </submittedName>
</protein>
<dbReference type="AlphaFoldDB" id="A0AAV4RMX9"/>
<dbReference type="Proteomes" id="UP001054837">
    <property type="component" value="Unassembled WGS sequence"/>
</dbReference>
<name>A0AAV4RMX9_9ARAC</name>
<organism evidence="1 2">
    <name type="scientific">Caerostris darwini</name>
    <dbReference type="NCBI Taxonomy" id="1538125"/>
    <lineage>
        <taxon>Eukaryota</taxon>
        <taxon>Metazoa</taxon>
        <taxon>Ecdysozoa</taxon>
        <taxon>Arthropoda</taxon>
        <taxon>Chelicerata</taxon>
        <taxon>Arachnida</taxon>
        <taxon>Araneae</taxon>
        <taxon>Araneomorphae</taxon>
        <taxon>Entelegynae</taxon>
        <taxon>Araneoidea</taxon>
        <taxon>Araneidae</taxon>
        <taxon>Caerostris</taxon>
    </lineage>
</organism>